<dbReference type="PROSITE" id="PS00260">
    <property type="entry name" value="GLUCAGON"/>
    <property type="match status" value="2"/>
</dbReference>
<dbReference type="Gene3D" id="6.10.250.590">
    <property type="match status" value="2"/>
</dbReference>
<dbReference type="OrthoDB" id="9904258at2759"/>
<name>A0A6P8RE26_GEOSA</name>
<dbReference type="SMART" id="SM00070">
    <property type="entry name" value="GLUCA"/>
    <property type="match status" value="2"/>
</dbReference>
<dbReference type="GO" id="GO:0035774">
    <property type="term" value="P:positive regulation of insulin secretion involved in cellular response to glucose stimulus"/>
    <property type="evidence" value="ECO:0007669"/>
    <property type="project" value="TreeGrafter"/>
</dbReference>
<evidence type="ECO:0000313" key="7">
    <source>
        <dbReference type="RefSeq" id="XP_033801093.1"/>
    </source>
</evidence>
<evidence type="ECO:0000313" key="6">
    <source>
        <dbReference type="Proteomes" id="UP000515159"/>
    </source>
</evidence>
<dbReference type="CTD" id="2641"/>
<keyword evidence="4" id="KW-0732">Signal</keyword>
<evidence type="ECO:0000256" key="4">
    <source>
        <dbReference type="SAM" id="SignalP"/>
    </source>
</evidence>
<dbReference type="InterPro" id="IPR000532">
    <property type="entry name" value="Glucagon_GIP_secretin_VIP"/>
</dbReference>
<dbReference type="GO" id="GO:0031769">
    <property type="term" value="F:glucagon receptor binding"/>
    <property type="evidence" value="ECO:0007669"/>
    <property type="project" value="TreeGrafter"/>
</dbReference>
<feature type="signal peptide" evidence="4">
    <location>
        <begin position="1"/>
        <end position="20"/>
    </location>
</feature>
<accession>A0A6P8RE26</accession>
<gene>
    <name evidence="7" type="primary">GCG</name>
</gene>
<organism evidence="6 7">
    <name type="scientific">Geotrypetes seraphini</name>
    <name type="common">Gaboon caecilian</name>
    <name type="synonym">Caecilia seraphini</name>
    <dbReference type="NCBI Taxonomy" id="260995"/>
    <lineage>
        <taxon>Eukaryota</taxon>
        <taxon>Metazoa</taxon>
        <taxon>Chordata</taxon>
        <taxon>Craniata</taxon>
        <taxon>Vertebrata</taxon>
        <taxon>Euteleostomi</taxon>
        <taxon>Amphibia</taxon>
        <taxon>Gymnophiona</taxon>
        <taxon>Geotrypetes</taxon>
    </lineage>
</organism>
<dbReference type="GO" id="GO:0007188">
    <property type="term" value="P:adenylate cyclase-modulating G protein-coupled receptor signaling pathway"/>
    <property type="evidence" value="ECO:0007669"/>
    <property type="project" value="TreeGrafter"/>
</dbReference>
<dbReference type="InterPro" id="IPR015550">
    <property type="entry name" value="Glucagon"/>
</dbReference>
<sequence length="145" mass="16934">MKIICCLAGILLMLIQGSWQNPLQDIEDKSRIFTVSQFEPFDESSQMRNAAKRHSQGTFTSDYSKYLENKKAQEFISWLIKNKRNGISRRHAELERHADGTFTSDLSIYLQNQAVKRFVEWLLSSEGRELNLPEMEEFLRMLPST</sequence>
<dbReference type="GO" id="GO:0043066">
    <property type="term" value="P:negative regulation of apoptotic process"/>
    <property type="evidence" value="ECO:0007669"/>
    <property type="project" value="TreeGrafter"/>
</dbReference>
<dbReference type="Pfam" id="PF00123">
    <property type="entry name" value="Hormone_2"/>
    <property type="match status" value="2"/>
</dbReference>
<evidence type="ECO:0000256" key="2">
    <source>
        <dbReference type="ARBA" id="ARBA00008369"/>
    </source>
</evidence>
<evidence type="ECO:0000256" key="3">
    <source>
        <dbReference type="ARBA" id="ARBA00022525"/>
    </source>
</evidence>
<dbReference type="GO" id="GO:0010737">
    <property type="term" value="P:protein kinase A signaling"/>
    <property type="evidence" value="ECO:0007669"/>
    <property type="project" value="TreeGrafter"/>
</dbReference>
<dbReference type="InParanoid" id="A0A6P8RE26"/>
<keyword evidence="6" id="KW-1185">Reference proteome</keyword>
<dbReference type="GeneID" id="117360802"/>
<dbReference type="AlphaFoldDB" id="A0A6P8RE26"/>
<dbReference type="SMR" id="A0A6P8RE26"/>
<reference evidence="7" key="1">
    <citation type="submission" date="2025-08" db="UniProtKB">
        <authorList>
            <consortium name="RefSeq"/>
        </authorList>
    </citation>
    <scope>IDENTIFICATION</scope>
</reference>
<feature type="domain" description="Glucagon / GIP / secretin / VIP family" evidence="5">
    <location>
        <begin position="97"/>
        <end position="119"/>
    </location>
</feature>
<dbReference type="PANTHER" id="PTHR11418">
    <property type="entry name" value="GLUCAGON"/>
    <property type="match status" value="1"/>
</dbReference>
<protein>
    <submittedName>
        <fullName evidence="7">Glucagon</fullName>
    </submittedName>
</protein>
<comment type="subcellular location">
    <subcellularLocation>
        <location evidence="1">Secreted</location>
    </subcellularLocation>
</comment>
<dbReference type="GO" id="GO:0005179">
    <property type="term" value="F:hormone activity"/>
    <property type="evidence" value="ECO:0007669"/>
    <property type="project" value="InterPro"/>
</dbReference>
<feature type="chain" id="PRO_5028051027" evidence="4">
    <location>
        <begin position="21"/>
        <end position="145"/>
    </location>
</feature>
<dbReference type="KEGG" id="gsh:117360802"/>
<dbReference type="GO" id="GO:0005615">
    <property type="term" value="C:extracellular space"/>
    <property type="evidence" value="ECO:0007669"/>
    <property type="project" value="TreeGrafter"/>
</dbReference>
<dbReference type="PRINTS" id="PR00275">
    <property type="entry name" value="GLUCAGON"/>
</dbReference>
<keyword evidence="3" id="KW-0964">Secreted</keyword>
<feature type="domain" description="Glucagon / GIP / secretin / VIP family" evidence="5">
    <location>
        <begin position="54"/>
        <end position="76"/>
    </location>
</feature>
<dbReference type="Proteomes" id="UP000515159">
    <property type="component" value="Chromosome 5"/>
</dbReference>
<proteinExistence type="inferred from homology"/>
<comment type="similarity">
    <text evidence="2">Belongs to the glucagon family.</text>
</comment>
<evidence type="ECO:0000256" key="1">
    <source>
        <dbReference type="ARBA" id="ARBA00004613"/>
    </source>
</evidence>
<dbReference type="FunCoup" id="A0A6P8RE26">
    <property type="interactions" value="519"/>
</dbReference>
<dbReference type="PANTHER" id="PTHR11418:SF0">
    <property type="entry name" value="PRO-GLUCAGON"/>
    <property type="match status" value="1"/>
</dbReference>
<dbReference type="RefSeq" id="XP_033801093.1">
    <property type="nucleotide sequence ID" value="XM_033945202.1"/>
</dbReference>
<evidence type="ECO:0000259" key="5">
    <source>
        <dbReference type="PROSITE" id="PS00260"/>
    </source>
</evidence>